<proteinExistence type="predicted"/>
<dbReference type="KEGG" id="spu:105437174"/>
<sequence>MKGTILVTLVVLIGLVTPHVTAANLEHLFDDEGDLQMFLDEEAIGDVLAASWFSKAIHDAGSWTKKAVKDAGDWTKKAASDVADTVKKGCGVVNSLPGKEMELMMRRDEVLRKRGISEDQIAAVYGGYKNLKNACNMLG</sequence>
<dbReference type="Proteomes" id="UP000007110">
    <property type="component" value="Unassembled WGS sequence"/>
</dbReference>
<dbReference type="OMA" id="NACNMLG"/>
<evidence type="ECO:0000313" key="3">
    <source>
        <dbReference type="Proteomes" id="UP000007110"/>
    </source>
</evidence>
<accession>A0A7M7NPH2</accession>
<organism evidence="2 3">
    <name type="scientific">Strongylocentrotus purpuratus</name>
    <name type="common">Purple sea urchin</name>
    <dbReference type="NCBI Taxonomy" id="7668"/>
    <lineage>
        <taxon>Eukaryota</taxon>
        <taxon>Metazoa</taxon>
        <taxon>Echinodermata</taxon>
        <taxon>Eleutherozoa</taxon>
        <taxon>Echinozoa</taxon>
        <taxon>Echinoidea</taxon>
        <taxon>Euechinoidea</taxon>
        <taxon>Echinacea</taxon>
        <taxon>Camarodonta</taxon>
        <taxon>Echinidea</taxon>
        <taxon>Strongylocentrotidae</taxon>
        <taxon>Strongylocentrotus</taxon>
    </lineage>
</organism>
<reference evidence="3" key="1">
    <citation type="submission" date="2015-02" db="EMBL/GenBank/DDBJ databases">
        <title>Genome sequencing for Strongylocentrotus purpuratus.</title>
        <authorList>
            <person name="Murali S."/>
            <person name="Liu Y."/>
            <person name="Vee V."/>
            <person name="English A."/>
            <person name="Wang M."/>
            <person name="Skinner E."/>
            <person name="Han Y."/>
            <person name="Muzny D.M."/>
            <person name="Worley K.C."/>
            <person name="Gibbs R.A."/>
        </authorList>
    </citation>
    <scope>NUCLEOTIDE SEQUENCE</scope>
</reference>
<dbReference type="EnsemblMetazoa" id="XM_030983777">
    <property type="protein sequence ID" value="XP_030839637"/>
    <property type="gene ID" value="LOC105437174"/>
</dbReference>
<keyword evidence="3" id="KW-1185">Reference proteome</keyword>
<evidence type="ECO:0000256" key="1">
    <source>
        <dbReference type="SAM" id="SignalP"/>
    </source>
</evidence>
<feature type="chain" id="PRO_5029701655" evidence="1">
    <location>
        <begin position="23"/>
        <end position="139"/>
    </location>
</feature>
<dbReference type="GeneID" id="105437174"/>
<dbReference type="RefSeq" id="XP_030839637.1">
    <property type="nucleotide sequence ID" value="XM_030983777.1"/>
</dbReference>
<dbReference type="InParanoid" id="A0A7M7NPH2"/>
<protein>
    <submittedName>
        <fullName evidence="2">Uncharacterized protein</fullName>
    </submittedName>
</protein>
<dbReference type="AlphaFoldDB" id="A0A7M7NPH2"/>
<dbReference type="OrthoDB" id="10157445at2759"/>
<keyword evidence="1" id="KW-0732">Signal</keyword>
<reference evidence="2" key="2">
    <citation type="submission" date="2021-01" db="UniProtKB">
        <authorList>
            <consortium name="EnsemblMetazoa"/>
        </authorList>
    </citation>
    <scope>IDENTIFICATION</scope>
</reference>
<name>A0A7M7NPH2_STRPU</name>
<evidence type="ECO:0000313" key="2">
    <source>
        <dbReference type="EnsemblMetazoa" id="XP_030839637"/>
    </source>
</evidence>
<feature type="signal peptide" evidence="1">
    <location>
        <begin position="1"/>
        <end position="22"/>
    </location>
</feature>